<evidence type="ECO:0000313" key="2">
    <source>
        <dbReference type="Proteomes" id="UP000078046"/>
    </source>
</evidence>
<proteinExistence type="predicted"/>
<dbReference type="Proteomes" id="UP000078046">
    <property type="component" value="Unassembled WGS sequence"/>
</dbReference>
<protein>
    <submittedName>
        <fullName evidence="1">Uncharacterized protein</fullName>
    </submittedName>
</protein>
<sequence length="161" mass="18890">MSKNDEDMGKFLITQNAWNQLNNENPELNQPPLQMPEKSCQNFNKIIKKNKILDVIDEMKLLNTVKANNTDKCLNEIKNLNKCFSFNKSTSLNCQYDIIARKWKGYISMVYFNYCCIYKDEINITSLDEFDKLMDESYNELTRSKYGNNCNVVNKVDSNHI</sequence>
<dbReference type="EMBL" id="LWCA01001467">
    <property type="protein sequence ID" value="OAF65060.1"/>
    <property type="molecule type" value="Genomic_DNA"/>
</dbReference>
<keyword evidence="2" id="KW-1185">Reference proteome</keyword>
<gene>
    <name evidence="1" type="ORF">A3Q56_07220</name>
</gene>
<reference evidence="1 2" key="1">
    <citation type="submission" date="2016-04" db="EMBL/GenBank/DDBJ databases">
        <title>The genome of Intoshia linei affirms orthonectids as highly simplified spiralians.</title>
        <authorList>
            <person name="Mikhailov K.V."/>
            <person name="Slusarev G.S."/>
            <person name="Nikitin M.A."/>
            <person name="Logacheva M.D."/>
            <person name="Penin A."/>
            <person name="Aleoshin V."/>
            <person name="Panchin Y.V."/>
        </authorList>
    </citation>
    <scope>NUCLEOTIDE SEQUENCE [LARGE SCALE GENOMIC DNA]</scope>
    <source>
        <strain evidence="1">Intl2013</strain>
        <tissue evidence="1">Whole animal</tissue>
    </source>
</reference>
<dbReference type="AlphaFoldDB" id="A0A177ATB2"/>
<comment type="caution">
    <text evidence="1">The sequence shown here is derived from an EMBL/GenBank/DDBJ whole genome shotgun (WGS) entry which is preliminary data.</text>
</comment>
<feature type="non-terminal residue" evidence="1">
    <location>
        <position position="161"/>
    </location>
</feature>
<organism evidence="1 2">
    <name type="scientific">Intoshia linei</name>
    <dbReference type="NCBI Taxonomy" id="1819745"/>
    <lineage>
        <taxon>Eukaryota</taxon>
        <taxon>Metazoa</taxon>
        <taxon>Spiralia</taxon>
        <taxon>Lophotrochozoa</taxon>
        <taxon>Mesozoa</taxon>
        <taxon>Orthonectida</taxon>
        <taxon>Rhopaluridae</taxon>
        <taxon>Intoshia</taxon>
    </lineage>
</organism>
<accession>A0A177ATB2</accession>
<evidence type="ECO:0000313" key="1">
    <source>
        <dbReference type="EMBL" id="OAF65060.1"/>
    </source>
</evidence>
<name>A0A177ATB2_9BILA</name>